<reference evidence="2 3" key="1">
    <citation type="submission" date="2019-12" db="EMBL/GenBank/DDBJ databases">
        <title>Genomic-based taxomic classification of the family Erythrobacteraceae.</title>
        <authorList>
            <person name="Xu L."/>
        </authorList>
    </citation>
    <scope>NUCLEOTIDE SEQUENCE [LARGE SCALE GENOMIC DNA]</scope>
    <source>
        <strain evidence="2 3">MCCC 1K01500</strain>
    </source>
</reference>
<dbReference type="PIRSF" id="PIRSF018297">
    <property type="entry name" value="Doc"/>
    <property type="match status" value="1"/>
</dbReference>
<keyword evidence="3" id="KW-1185">Reference proteome</keyword>
<gene>
    <name evidence="2" type="ORF">GRI89_01290</name>
</gene>
<proteinExistence type="predicted"/>
<dbReference type="GO" id="GO:0016301">
    <property type="term" value="F:kinase activity"/>
    <property type="evidence" value="ECO:0007669"/>
    <property type="project" value="InterPro"/>
</dbReference>
<dbReference type="EMBL" id="WTYM01000022">
    <property type="protein sequence ID" value="MXO58179.1"/>
    <property type="molecule type" value="Genomic_DNA"/>
</dbReference>
<dbReference type="InterPro" id="IPR036597">
    <property type="entry name" value="Fido-like_dom_sf"/>
</dbReference>
<dbReference type="InterPro" id="IPR053737">
    <property type="entry name" value="Type_II_TA_Toxin"/>
</dbReference>
<accession>A0A6I4SRG4</accession>
<dbReference type="InterPro" id="IPR006440">
    <property type="entry name" value="Doc"/>
</dbReference>
<dbReference type="Gene3D" id="1.20.120.1870">
    <property type="entry name" value="Fic/DOC protein, Fido domain"/>
    <property type="match status" value="1"/>
</dbReference>
<sequence>MTPDWIWIAIEVAEVAHAEQLVEHGGGEGVRDRGLLESAMARPRQLAAYGEPDAAALAAAYAFGIARNHPFVDGNKRTAAVVSETFLDLNGYELDASDAELVVAFLALAAGELSEEELADWFRTRIASD</sequence>
<dbReference type="PANTHER" id="PTHR39426">
    <property type="entry name" value="HOMOLOGY TO DEATH-ON-CURING PROTEIN OF PHAGE P1"/>
    <property type="match status" value="1"/>
</dbReference>
<organism evidence="2 3">
    <name type="scientific">Croceibacterium salegens</name>
    <dbReference type="NCBI Taxonomy" id="1737568"/>
    <lineage>
        <taxon>Bacteria</taxon>
        <taxon>Pseudomonadati</taxon>
        <taxon>Pseudomonadota</taxon>
        <taxon>Alphaproteobacteria</taxon>
        <taxon>Sphingomonadales</taxon>
        <taxon>Erythrobacteraceae</taxon>
        <taxon>Croceibacterium</taxon>
    </lineage>
</organism>
<name>A0A6I4SRG4_9SPHN</name>
<comment type="caution">
    <text evidence="2">The sequence shown here is derived from an EMBL/GenBank/DDBJ whole genome shotgun (WGS) entry which is preliminary data.</text>
</comment>
<protein>
    <submittedName>
        <fullName evidence="2">Type II toxin-antitoxin system death-on-curing family toxin</fullName>
    </submittedName>
</protein>
<dbReference type="PANTHER" id="PTHR39426:SF1">
    <property type="entry name" value="HOMOLOGY TO DEATH-ON-CURING PROTEIN OF PHAGE P1"/>
    <property type="match status" value="1"/>
</dbReference>
<evidence type="ECO:0000313" key="2">
    <source>
        <dbReference type="EMBL" id="MXO58179.1"/>
    </source>
</evidence>
<feature type="domain" description="Fido" evidence="1">
    <location>
        <begin position="8"/>
        <end position="124"/>
    </location>
</feature>
<dbReference type="NCBIfam" id="TIGR01550">
    <property type="entry name" value="DOC_P1"/>
    <property type="match status" value="1"/>
</dbReference>
<dbReference type="AlphaFoldDB" id="A0A6I4SRG4"/>
<dbReference type="InterPro" id="IPR003812">
    <property type="entry name" value="Fido"/>
</dbReference>
<dbReference type="PROSITE" id="PS51459">
    <property type="entry name" value="FIDO"/>
    <property type="match status" value="1"/>
</dbReference>
<dbReference type="SUPFAM" id="SSF140931">
    <property type="entry name" value="Fic-like"/>
    <property type="match status" value="1"/>
</dbReference>
<dbReference type="Proteomes" id="UP000433652">
    <property type="component" value="Unassembled WGS sequence"/>
</dbReference>
<dbReference type="RefSeq" id="WP_328598019.1">
    <property type="nucleotide sequence ID" value="NZ_WTYM01000022.1"/>
</dbReference>
<evidence type="ECO:0000313" key="3">
    <source>
        <dbReference type="Proteomes" id="UP000433652"/>
    </source>
</evidence>
<dbReference type="Pfam" id="PF02661">
    <property type="entry name" value="Fic"/>
    <property type="match status" value="1"/>
</dbReference>
<evidence type="ECO:0000259" key="1">
    <source>
        <dbReference type="PROSITE" id="PS51459"/>
    </source>
</evidence>